<proteinExistence type="predicted"/>
<gene>
    <name evidence="3" type="ORF">PCOR1329_LOCUS7528</name>
</gene>
<feature type="region of interest" description="Disordered" evidence="1">
    <location>
        <begin position="882"/>
        <end position="901"/>
    </location>
</feature>
<comment type="caution">
    <text evidence="3">The sequence shown here is derived from an EMBL/GenBank/DDBJ whole genome shotgun (WGS) entry which is preliminary data.</text>
</comment>
<feature type="region of interest" description="Disordered" evidence="1">
    <location>
        <begin position="981"/>
        <end position="1018"/>
    </location>
</feature>
<dbReference type="InterPro" id="IPR011989">
    <property type="entry name" value="ARM-like"/>
</dbReference>
<dbReference type="Proteomes" id="UP001189429">
    <property type="component" value="Unassembled WGS sequence"/>
</dbReference>
<evidence type="ECO:0000313" key="3">
    <source>
        <dbReference type="EMBL" id="CAK0798885.1"/>
    </source>
</evidence>
<dbReference type="EMBL" id="CAUYUJ010002039">
    <property type="protein sequence ID" value="CAK0798885.1"/>
    <property type="molecule type" value="Genomic_DNA"/>
</dbReference>
<evidence type="ECO:0000256" key="1">
    <source>
        <dbReference type="SAM" id="MobiDB-lite"/>
    </source>
</evidence>
<dbReference type="SUPFAM" id="SSF48371">
    <property type="entry name" value="ARM repeat"/>
    <property type="match status" value="1"/>
</dbReference>
<feature type="compositionally biased region" description="Basic and acidic residues" evidence="1">
    <location>
        <begin position="1055"/>
        <end position="1069"/>
    </location>
</feature>
<reference evidence="3" key="1">
    <citation type="submission" date="2023-10" db="EMBL/GenBank/DDBJ databases">
        <authorList>
            <person name="Chen Y."/>
            <person name="Shah S."/>
            <person name="Dougan E. K."/>
            <person name="Thang M."/>
            <person name="Chan C."/>
        </authorList>
    </citation>
    <scope>NUCLEOTIDE SEQUENCE [LARGE SCALE GENOMIC DNA]</scope>
</reference>
<organism evidence="3 4">
    <name type="scientific">Prorocentrum cordatum</name>
    <dbReference type="NCBI Taxonomy" id="2364126"/>
    <lineage>
        <taxon>Eukaryota</taxon>
        <taxon>Sar</taxon>
        <taxon>Alveolata</taxon>
        <taxon>Dinophyceae</taxon>
        <taxon>Prorocentrales</taxon>
        <taxon>Prorocentraceae</taxon>
        <taxon>Prorocentrum</taxon>
    </lineage>
</organism>
<evidence type="ECO:0000313" key="4">
    <source>
        <dbReference type="Proteomes" id="UP001189429"/>
    </source>
</evidence>
<accession>A0ABN9PZV8</accession>
<dbReference type="Pfam" id="PF06025">
    <property type="entry name" value="DUF913"/>
    <property type="match status" value="1"/>
</dbReference>
<feature type="domain" description="DUF913" evidence="2">
    <location>
        <begin position="421"/>
        <end position="669"/>
    </location>
</feature>
<feature type="region of interest" description="Disordered" evidence="1">
    <location>
        <begin position="1034"/>
        <end position="1077"/>
    </location>
</feature>
<keyword evidence="4" id="KW-1185">Reference proteome</keyword>
<name>A0ABN9PZV8_9DINO</name>
<dbReference type="InterPro" id="IPR010314">
    <property type="entry name" value="E3_Ub_ligase_DUF913"/>
</dbReference>
<protein>
    <recommendedName>
        <fullName evidence="2">DUF913 domain-containing protein</fullName>
    </recommendedName>
</protein>
<feature type="compositionally biased region" description="Low complexity" evidence="1">
    <location>
        <begin position="891"/>
        <end position="901"/>
    </location>
</feature>
<evidence type="ECO:0000259" key="2">
    <source>
        <dbReference type="Pfam" id="PF06025"/>
    </source>
</evidence>
<dbReference type="InterPro" id="IPR016024">
    <property type="entry name" value="ARM-type_fold"/>
</dbReference>
<sequence length="1077" mass="114829">MVRLGEDAPALAPEPPHSQQLVIERLSSCSDEELLVELRSLRRQHWERCPAARWHPVLNRFDALLAAYAEPKQRDAASADAEQLVCEVLRVLCDVLFQHPELKGAFASGDRLRDLLECPRLPVVLGALRCLSACPPGRLLRGSAGVAAQRRLEALAGGADWAGGLRGACRPGCPARDFLCEVPRAASSGGGGGGLTVVSAPASSAESDEDAVMNEILARCDVAEAHRAGLRLQLSMWRHGVTAQGRREVVALSLYALCNAVRHLGPGFLQQHLQRRPGLFSELCDLLQDLEAVGPEVGVAALRATGAILDSRSGPSRTEASQLSQLLGLSVPHGIVSCALRRLLGEQPVPDAVESHRRVLLAALELFQVMTSWNHQATAQLGHAGMILAMLDLASKTDLPTLPAAAAALRCLELAAEASESTALVLFRELRGLEAFSARLRQEVELLLALDFTGDVYCQTPPGLQAPVEDRDRYWRTLEEVTARRKLCRQLLKNIRVALQCSEVFQSGMTTASLVEVLKRILQEPEKVGLSIFGTAVEIVSALIQDDPSRVPQMIESGVLPGIVGVLRKDTLRCPECLAAVPDALGAITLHAAGVDFVLKAETQPIKLLIDVVVDPSFAPMLHSQPELVQILSTHLDKVIRNRPAGSAKLPEHVVECMLETMRALLEQAKAYPPWSPLELAESAEFLADRLASLGRLCWHVLGASEEMLSLFLEKQGLGLVYALHRLPCLPYHLCSSEGGQQHPLGSLFSMRCGGQSCHAKALPVLSERLEEPYAKVSATLRERLREPCDLAGALAKMEAGEIDEFLRALSSVAGIAEGLLSICRDGASTQVLEALREPLEKIGSLAPALLAIDATRSRSGPPRAPPRAATATYNELARSLFEAPPPPAAGAPSAGPGRMEVDAGGAAPALASGACAAPAGDARSDAAGAAAEAAQEAPRAGGAPGAAPPWLHVARQCFRLSARSVRNLLGAVSKQLHGRARATEAAQVGTGGGRPSVPQDRRALEGGPQGPPRGAQRLRFGAHRGWIRGRCDTSLRVRRPGGTFGPSQGRGRVRGNDRGHAVEPRYKIEVGSGRVP</sequence>
<dbReference type="Gene3D" id="1.25.10.10">
    <property type="entry name" value="Leucine-rich Repeat Variant"/>
    <property type="match status" value="1"/>
</dbReference>